<name>A0ABW4KLY6_9BACI</name>
<proteinExistence type="predicted"/>
<reference evidence="7" key="1">
    <citation type="journal article" date="2019" name="Int. J. Syst. Evol. Microbiol.">
        <title>The Global Catalogue of Microorganisms (GCM) 10K type strain sequencing project: providing services to taxonomists for standard genome sequencing and annotation.</title>
        <authorList>
            <consortium name="The Broad Institute Genomics Platform"/>
            <consortium name="The Broad Institute Genome Sequencing Center for Infectious Disease"/>
            <person name="Wu L."/>
            <person name="Ma J."/>
        </authorList>
    </citation>
    <scope>NUCLEOTIDE SEQUENCE [LARGE SCALE GENOMIC DNA]</scope>
    <source>
        <strain evidence="7">CGMCC 1.12295</strain>
    </source>
</reference>
<evidence type="ECO:0000256" key="2">
    <source>
        <dbReference type="ARBA" id="ARBA00022692"/>
    </source>
</evidence>
<evidence type="ECO:0000313" key="7">
    <source>
        <dbReference type="Proteomes" id="UP001597301"/>
    </source>
</evidence>
<dbReference type="InterPro" id="IPR016941">
    <property type="entry name" value="UCP029962"/>
</dbReference>
<evidence type="ECO:0000256" key="3">
    <source>
        <dbReference type="ARBA" id="ARBA00022989"/>
    </source>
</evidence>
<protein>
    <submittedName>
        <fullName evidence="6">YkvA family protein</fullName>
    </submittedName>
</protein>
<organism evidence="6 7">
    <name type="scientific">Siminovitchia sediminis</name>
    <dbReference type="NCBI Taxonomy" id="1274353"/>
    <lineage>
        <taxon>Bacteria</taxon>
        <taxon>Bacillati</taxon>
        <taxon>Bacillota</taxon>
        <taxon>Bacilli</taxon>
        <taxon>Bacillales</taxon>
        <taxon>Bacillaceae</taxon>
        <taxon>Siminovitchia</taxon>
    </lineage>
</organism>
<keyword evidence="3" id="KW-1133">Transmembrane helix</keyword>
<comment type="caution">
    <text evidence="6">The sequence shown here is derived from an EMBL/GenBank/DDBJ whole genome shotgun (WGS) entry which is preliminary data.</text>
</comment>
<dbReference type="EMBL" id="JBHUEO010000121">
    <property type="protein sequence ID" value="MFD1708892.1"/>
    <property type="molecule type" value="Genomic_DNA"/>
</dbReference>
<dbReference type="PIRSF" id="PIRSF029962">
    <property type="entry name" value="UCP029962"/>
    <property type="match status" value="1"/>
</dbReference>
<dbReference type="RefSeq" id="WP_380776755.1">
    <property type="nucleotide sequence ID" value="NZ_JBHUEO010000121.1"/>
</dbReference>
<evidence type="ECO:0000256" key="4">
    <source>
        <dbReference type="ARBA" id="ARBA00023136"/>
    </source>
</evidence>
<keyword evidence="2" id="KW-0812">Transmembrane</keyword>
<gene>
    <name evidence="6" type="ORF">ACFSCZ_19695</name>
</gene>
<accession>A0ABW4KLY6</accession>
<dbReference type="Proteomes" id="UP001597301">
    <property type="component" value="Unassembled WGS sequence"/>
</dbReference>
<keyword evidence="4" id="KW-0472">Membrane</keyword>
<comment type="subcellular location">
    <subcellularLocation>
        <location evidence="1">Endomembrane system</location>
        <topology evidence="1">Multi-pass membrane protein</topology>
    </subcellularLocation>
</comment>
<dbReference type="Pfam" id="PF06803">
    <property type="entry name" value="DUF1232"/>
    <property type="match status" value="1"/>
</dbReference>
<evidence type="ECO:0000313" key="6">
    <source>
        <dbReference type="EMBL" id="MFD1708892.1"/>
    </source>
</evidence>
<evidence type="ECO:0000256" key="1">
    <source>
        <dbReference type="ARBA" id="ARBA00004127"/>
    </source>
</evidence>
<feature type="domain" description="DUF1232" evidence="5">
    <location>
        <begin position="38"/>
        <end position="70"/>
    </location>
</feature>
<keyword evidence="7" id="KW-1185">Reference proteome</keyword>
<sequence>MFKYLKRMKFMLKFWKFLPFLIQFFTSKDVQLYKKALGVLLILAYAFFPFDMIPDYLAFLGIIDDVVIAGFVLERMIKMAPPSLKEKYNLIENV</sequence>
<evidence type="ECO:0000259" key="5">
    <source>
        <dbReference type="Pfam" id="PF06803"/>
    </source>
</evidence>
<dbReference type="InterPro" id="IPR010652">
    <property type="entry name" value="DUF1232"/>
</dbReference>